<organism evidence="11 12">
    <name type="scientific">Candidatus Erwinia haradaeae</name>
    <dbReference type="NCBI Taxonomy" id="1922217"/>
    <lineage>
        <taxon>Bacteria</taxon>
        <taxon>Pseudomonadati</taxon>
        <taxon>Pseudomonadota</taxon>
        <taxon>Gammaproteobacteria</taxon>
        <taxon>Enterobacterales</taxon>
        <taxon>Erwiniaceae</taxon>
        <taxon>Erwinia</taxon>
    </lineage>
</organism>
<evidence type="ECO:0000256" key="7">
    <source>
        <dbReference type="ARBA" id="ARBA00022982"/>
    </source>
</evidence>
<keyword evidence="5 10" id="KW-0812">Transmembrane</keyword>
<keyword evidence="1 10" id="KW-0813">Transport</keyword>
<sequence length="356" mass="39765">MIMPIASAPYARSNCTTSRIMMLVILAMIPGIAIQYYFFGWGNLIQILLSASIAIISEAIILRFRGYQIINTLKDNSGLLTATILGVSIPSLSPWWIITIGTIFSIIIAKQIYGGLGQNPFNPAMVGYVVLLISFPVQMTTWIPADNIKSFTHCFTETFHVIIYNYATPNKTPLIKNLNVDGISQATPLDYFKTSLHEGQTAHDILEKPMYKNFLTQESCWRWINAGFFIGGIFLLVTRTIHWHIPVGFLASLTFCSIISYFYSPDHLLPPIIHLFSGSTMLGAFFIATDPVTASTTSHGRLIYSMIIGILTWLIRSYGGYPDGIAFGVLLANICVPLIDHYTQPRVYGHPKRRIL</sequence>
<accession>A0A451D1J3</accession>
<dbReference type="InterPro" id="IPR011303">
    <property type="entry name" value="RnfD_bac"/>
</dbReference>
<dbReference type="NCBIfam" id="NF002011">
    <property type="entry name" value="PRK00816.1"/>
    <property type="match status" value="1"/>
</dbReference>
<feature type="transmembrane region" description="Helical" evidence="10">
    <location>
        <begin position="20"/>
        <end position="38"/>
    </location>
</feature>
<feature type="transmembrane region" description="Helical" evidence="10">
    <location>
        <begin position="44"/>
        <end position="61"/>
    </location>
</feature>
<comment type="function">
    <text evidence="10">Part of a membrane-bound complex that couples electron transfer with translocation of ions across the membrane.</text>
</comment>
<evidence type="ECO:0000256" key="8">
    <source>
        <dbReference type="ARBA" id="ARBA00022989"/>
    </source>
</evidence>
<gene>
    <name evidence="11" type="primary">rsxD</name>
    <name evidence="10" type="synonym">rnfD</name>
    <name evidence="11" type="ORF">ERCICUMA2628_033</name>
</gene>
<dbReference type="OrthoDB" id="9776359at2"/>
<feature type="transmembrane region" description="Helical" evidence="10">
    <location>
        <begin position="269"/>
        <end position="289"/>
    </location>
</feature>
<evidence type="ECO:0000256" key="5">
    <source>
        <dbReference type="ARBA" id="ARBA00022692"/>
    </source>
</evidence>
<evidence type="ECO:0000256" key="2">
    <source>
        <dbReference type="ARBA" id="ARBA00022553"/>
    </source>
</evidence>
<keyword evidence="10" id="KW-1003">Cell membrane</keyword>
<reference evidence="11 12" key="1">
    <citation type="submission" date="2019-02" db="EMBL/GenBank/DDBJ databases">
        <authorList>
            <person name="Manzano-Marin A."/>
            <person name="Manzano-Marin A."/>
        </authorList>
    </citation>
    <scope>NUCLEOTIDE SEQUENCE [LARGE SCALE GENOMIC DNA]</scope>
    <source>
        <strain evidence="11 12">ErCicuneomaculata</strain>
    </source>
</reference>
<feature type="transmembrane region" description="Helical" evidence="10">
    <location>
        <begin position="245"/>
        <end position="263"/>
    </location>
</feature>
<keyword evidence="8 10" id="KW-1133">Transmembrane helix</keyword>
<dbReference type="RefSeq" id="WP_157993816.1">
    <property type="nucleotide sequence ID" value="NZ_LR217703.1"/>
</dbReference>
<dbReference type="PANTHER" id="PTHR30578">
    <property type="entry name" value="ELECTRON TRANSPORT COMPLEX PROTEIN RNFD"/>
    <property type="match status" value="1"/>
</dbReference>
<dbReference type="HAMAP" id="MF_00462">
    <property type="entry name" value="RsxD_RnfD"/>
    <property type="match status" value="1"/>
</dbReference>
<evidence type="ECO:0000256" key="6">
    <source>
        <dbReference type="ARBA" id="ARBA00022967"/>
    </source>
</evidence>
<keyword evidence="9 10" id="KW-0472">Membrane</keyword>
<keyword evidence="6 10" id="KW-1278">Translocase</keyword>
<comment type="cofactor">
    <cofactor evidence="10">
        <name>FMN</name>
        <dbReference type="ChEBI" id="CHEBI:58210"/>
    </cofactor>
</comment>
<dbReference type="EMBL" id="LR217703">
    <property type="protein sequence ID" value="VFP79484.1"/>
    <property type="molecule type" value="Genomic_DNA"/>
</dbReference>
<evidence type="ECO:0000256" key="1">
    <source>
        <dbReference type="ARBA" id="ARBA00022448"/>
    </source>
</evidence>
<keyword evidence="7 10" id="KW-0249">Electron transport</keyword>
<evidence type="ECO:0000256" key="9">
    <source>
        <dbReference type="ARBA" id="ARBA00023136"/>
    </source>
</evidence>
<dbReference type="NCBIfam" id="TIGR01946">
    <property type="entry name" value="rnfD"/>
    <property type="match status" value="1"/>
</dbReference>
<keyword evidence="3 10" id="KW-0285">Flavoprotein</keyword>
<feature type="transmembrane region" description="Helical" evidence="10">
    <location>
        <begin position="221"/>
        <end position="238"/>
    </location>
</feature>
<dbReference type="InterPro" id="IPR004338">
    <property type="entry name" value="NqrB/RnfD"/>
</dbReference>
<dbReference type="GO" id="GO:0055085">
    <property type="term" value="P:transmembrane transport"/>
    <property type="evidence" value="ECO:0007669"/>
    <property type="project" value="InterPro"/>
</dbReference>
<feature type="modified residue" description="FMN phosphoryl threonine" evidence="10">
    <location>
        <position position="187"/>
    </location>
</feature>
<protein>
    <recommendedName>
        <fullName evidence="10">Ion-translocating oxidoreductase complex subunit D</fullName>
        <ecNumber evidence="10">7.-.-.-</ecNumber>
    </recommendedName>
    <alternativeName>
        <fullName evidence="10">Rnf electron transport complex subunit D</fullName>
    </alternativeName>
</protein>
<dbReference type="Proteomes" id="UP000294412">
    <property type="component" value="Chromosome"/>
</dbReference>
<dbReference type="AlphaFoldDB" id="A0A451D1J3"/>
<dbReference type="GO" id="GO:0005886">
    <property type="term" value="C:plasma membrane"/>
    <property type="evidence" value="ECO:0007669"/>
    <property type="project" value="UniProtKB-SubCell"/>
</dbReference>
<dbReference type="GO" id="GO:0016491">
    <property type="term" value="F:oxidoreductase activity"/>
    <property type="evidence" value="ECO:0007669"/>
    <property type="project" value="UniProtKB-KW"/>
</dbReference>
<keyword evidence="2 10" id="KW-0597">Phosphoprotein</keyword>
<keyword evidence="10" id="KW-0997">Cell inner membrane</keyword>
<name>A0A451D1J3_9GAMM</name>
<comment type="subunit">
    <text evidence="10">The complex is composed of six subunits: RnfA, RnfB, RnfC, RnfD, RnfE and RnfG.</text>
</comment>
<feature type="transmembrane region" description="Helical" evidence="10">
    <location>
        <begin position="125"/>
        <end position="143"/>
    </location>
</feature>
<feature type="transmembrane region" description="Helical" evidence="10">
    <location>
        <begin position="95"/>
        <end position="113"/>
    </location>
</feature>
<evidence type="ECO:0000313" key="12">
    <source>
        <dbReference type="Proteomes" id="UP000294412"/>
    </source>
</evidence>
<comment type="similarity">
    <text evidence="10">Belongs to the NqrB/RnfD family.</text>
</comment>
<dbReference type="EC" id="7.-.-.-" evidence="10"/>
<feature type="transmembrane region" description="Helical" evidence="10">
    <location>
        <begin position="301"/>
        <end position="319"/>
    </location>
</feature>
<proteinExistence type="inferred from homology"/>
<evidence type="ECO:0000256" key="10">
    <source>
        <dbReference type="HAMAP-Rule" id="MF_00462"/>
    </source>
</evidence>
<dbReference type="PANTHER" id="PTHR30578:SF0">
    <property type="entry name" value="ION-TRANSLOCATING OXIDOREDUCTASE COMPLEX SUBUNIT D"/>
    <property type="match status" value="1"/>
</dbReference>
<comment type="subcellular location">
    <subcellularLocation>
        <location evidence="10">Cell inner membrane</location>
        <topology evidence="10">Multi-pass membrane protein</topology>
    </subcellularLocation>
</comment>
<keyword evidence="11" id="KW-0560">Oxidoreductase</keyword>
<dbReference type="Pfam" id="PF03116">
    <property type="entry name" value="NQR2_RnfD_RnfE"/>
    <property type="match status" value="1"/>
</dbReference>
<evidence type="ECO:0000256" key="4">
    <source>
        <dbReference type="ARBA" id="ARBA00022643"/>
    </source>
</evidence>
<evidence type="ECO:0000313" key="11">
    <source>
        <dbReference type="EMBL" id="VFP79484.1"/>
    </source>
</evidence>
<keyword evidence="4 10" id="KW-0288">FMN</keyword>
<evidence type="ECO:0000256" key="3">
    <source>
        <dbReference type="ARBA" id="ARBA00022630"/>
    </source>
</evidence>
<dbReference type="GO" id="GO:0022900">
    <property type="term" value="P:electron transport chain"/>
    <property type="evidence" value="ECO:0007669"/>
    <property type="project" value="UniProtKB-UniRule"/>
</dbReference>